<organism evidence="2 3">
    <name type="scientific">Chitinophaga niastensis</name>
    <dbReference type="NCBI Taxonomy" id="536980"/>
    <lineage>
        <taxon>Bacteria</taxon>
        <taxon>Pseudomonadati</taxon>
        <taxon>Bacteroidota</taxon>
        <taxon>Chitinophagia</taxon>
        <taxon>Chitinophagales</taxon>
        <taxon>Chitinophagaceae</taxon>
        <taxon>Chitinophaga</taxon>
    </lineage>
</organism>
<name>A0A2P8HF24_CHINA</name>
<dbReference type="AlphaFoldDB" id="A0A2P8HF24"/>
<keyword evidence="3" id="KW-1185">Reference proteome</keyword>
<dbReference type="Proteomes" id="UP000240971">
    <property type="component" value="Unassembled WGS sequence"/>
</dbReference>
<dbReference type="OrthoDB" id="9815939at2"/>
<dbReference type="EMBL" id="PYAW01000005">
    <property type="protein sequence ID" value="PSL44794.1"/>
    <property type="molecule type" value="Genomic_DNA"/>
</dbReference>
<proteinExistence type="predicted"/>
<evidence type="ECO:0000259" key="1">
    <source>
        <dbReference type="Pfam" id="PF19266"/>
    </source>
</evidence>
<dbReference type="Pfam" id="PF19266">
    <property type="entry name" value="CIS_tube"/>
    <property type="match status" value="1"/>
</dbReference>
<protein>
    <recommendedName>
        <fullName evidence="1">Contractile injection system tube protein N-terminal domain-containing protein</fullName>
    </recommendedName>
</protein>
<dbReference type="InterPro" id="IPR045361">
    <property type="entry name" value="CIS_tube_prot_N"/>
</dbReference>
<evidence type="ECO:0000313" key="3">
    <source>
        <dbReference type="Proteomes" id="UP000240971"/>
    </source>
</evidence>
<gene>
    <name evidence="2" type="ORF">CLV51_105166</name>
</gene>
<feature type="domain" description="Contractile injection system tube protein N-terminal" evidence="1">
    <location>
        <begin position="28"/>
        <end position="155"/>
    </location>
</feature>
<reference evidence="2 3" key="1">
    <citation type="submission" date="2018-03" db="EMBL/GenBank/DDBJ databases">
        <title>Genomic Encyclopedia of Archaeal and Bacterial Type Strains, Phase II (KMG-II): from individual species to whole genera.</title>
        <authorList>
            <person name="Goeker M."/>
        </authorList>
    </citation>
    <scope>NUCLEOTIDE SEQUENCE [LARGE SCALE GENOMIC DNA]</scope>
    <source>
        <strain evidence="2 3">DSM 24859</strain>
    </source>
</reference>
<comment type="caution">
    <text evidence="2">The sequence shown here is derived from an EMBL/GenBank/DDBJ whole genome shotgun (WGS) entry which is preliminary data.</text>
</comment>
<accession>A0A2P8HF24</accession>
<evidence type="ECO:0000313" key="2">
    <source>
        <dbReference type="EMBL" id="PSL44794.1"/>
    </source>
</evidence>
<sequence>MDTQSAAKLPFNLKILPINDTGFPIGIPFLAMFNPEQLAIREDIDWTANAAPGKAGADLKYKKTKPRTFTLDFTLDGTGVNTNGVKIPVTAQVVLFRAATTGVRGALHKPAFLLVQYGLFICTCVLNSSTVTYTMFDFTGLPIRAKVNATFTERTIPTLSDILGMLSSPDLTHRKTVNEGDLLPLLTYQVYNNQDYYLQVARANKLKNFRRLQAGSTLVFPPIADKK</sequence>
<dbReference type="RefSeq" id="WP_106530230.1">
    <property type="nucleotide sequence ID" value="NZ_PYAW01000005.1"/>
</dbReference>